<keyword evidence="4" id="KW-0597">Phosphoprotein</keyword>
<protein>
    <submittedName>
        <fullName evidence="12">Alkaline phosphatase</fullName>
        <ecNumber evidence="12">3.1.3.1</ecNumber>
    </submittedName>
</protein>
<gene>
    <name evidence="12" type="ORF">ABXR19_05525</name>
</gene>
<dbReference type="EC" id="3.1.3.1" evidence="12"/>
<dbReference type="InterPro" id="IPR013424">
    <property type="entry name" value="Ice-binding_C"/>
</dbReference>
<dbReference type="RefSeq" id="WP_354600103.1">
    <property type="nucleotide sequence ID" value="NZ_JBEWZI010000004.1"/>
</dbReference>
<evidence type="ECO:0000256" key="6">
    <source>
        <dbReference type="ARBA" id="ARBA00022801"/>
    </source>
</evidence>
<keyword evidence="10" id="KW-0732">Signal</keyword>
<dbReference type="Pfam" id="PF00245">
    <property type="entry name" value="Alk_phosphatase"/>
    <property type="match status" value="1"/>
</dbReference>
<dbReference type="CDD" id="cd16012">
    <property type="entry name" value="ALP"/>
    <property type="match status" value="1"/>
</dbReference>
<dbReference type="InterPro" id="IPR001952">
    <property type="entry name" value="Alkaline_phosphatase"/>
</dbReference>
<sequence>MKKTLLALAVAAALTSPAYAAKNVILMISDGASWGAWDAGNYYTYGSNAGTVYSDFTVKLGMTTTPLNTSSTPTMNTNALVSYDPSKAWSTTPTATGNANGPFSGYDYIAKNVTDSAAAGTAIASGQKSYNNAINWSNMNEALPYITQMASAQGKATGVVSSVQFNHATPASFGAQDPSRNNYTAIANEMINNPSLNLVMGTGHPMYNANGQSQTASYNYITQTDYNSLSSGNAGWQYIETKTQFENLAAGGTVLAEGERLFGMAQNNSTLQQGRSAGTAQITGVPTLETMTTGALNALSGDKDGMFVMIEGGAVDWAAHANQKDRLVEEQHDFNKSVEAVKSWVQQNSSWEETLLIVTTDHGNASPMGLGSDTVAFQGVANNGQGVMPDFRFWGGNHKNEIVPLYAMGAGADDLLMHVEGSDAGFNQYVNTDGRFGNGSYVSNDDLFKTMNAAIAPVPEPSSIAMLLAGLGMLGMVARRRRAA</sequence>
<evidence type="ECO:0000256" key="2">
    <source>
        <dbReference type="ARBA" id="ARBA00001947"/>
    </source>
</evidence>
<organism evidence="12 13">
    <name type="scientific">Uliginosibacterium flavum</name>
    <dbReference type="NCBI Taxonomy" id="1396831"/>
    <lineage>
        <taxon>Bacteria</taxon>
        <taxon>Pseudomonadati</taxon>
        <taxon>Pseudomonadota</taxon>
        <taxon>Betaproteobacteria</taxon>
        <taxon>Rhodocyclales</taxon>
        <taxon>Zoogloeaceae</taxon>
        <taxon>Uliginosibacterium</taxon>
    </lineage>
</organism>
<feature type="chain" id="PRO_5046593271" evidence="10">
    <location>
        <begin position="21"/>
        <end position="484"/>
    </location>
</feature>
<evidence type="ECO:0000256" key="4">
    <source>
        <dbReference type="ARBA" id="ARBA00022553"/>
    </source>
</evidence>
<keyword evidence="13" id="KW-1185">Reference proteome</keyword>
<keyword evidence="8" id="KW-0460">Magnesium</keyword>
<keyword evidence="6 12" id="KW-0378">Hydrolase</keyword>
<comment type="cofactor">
    <cofactor evidence="2">
        <name>Zn(2+)</name>
        <dbReference type="ChEBI" id="CHEBI:29105"/>
    </cofactor>
</comment>
<feature type="signal peptide" evidence="10">
    <location>
        <begin position="1"/>
        <end position="20"/>
    </location>
</feature>
<dbReference type="PANTHER" id="PTHR11596">
    <property type="entry name" value="ALKALINE PHOSPHATASE"/>
    <property type="match status" value="1"/>
</dbReference>
<evidence type="ECO:0000256" key="1">
    <source>
        <dbReference type="ARBA" id="ARBA00001946"/>
    </source>
</evidence>
<evidence type="ECO:0000256" key="5">
    <source>
        <dbReference type="ARBA" id="ARBA00022723"/>
    </source>
</evidence>
<dbReference type="SUPFAM" id="SSF53649">
    <property type="entry name" value="Alkaline phosphatase-like"/>
    <property type="match status" value="1"/>
</dbReference>
<reference evidence="12 13" key="1">
    <citation type="submission" date="2024-07" db="EMBL/GenBank/DDBJ databases">
        <title>Uliginosibacterium flavum JJ3220;KACC:17644.</title>
        <authorList>
            <person name="Kim M.K."/>
        </authorList>
    </citation>
    <scope>NUCLEOTIDE SEQUENCE [LARGE SCALE GENOMIC DNA]</scope>
    <source>
        <strain evidence="12 13">KACC:17644</strain>
    </source>
</reference>
<dbReference type="SMART" id="SM00098">
    <property type="entry name" value="alkPPc"/>
    <property type="match status" value="1"/>
</dbReference>
<comment type="cofactor">
    <cofactor evidence="1">
        <name>Mg(2+)</name>
        <dbReference type="ChEBI" id="CHEBI:18420"/>
    </cofactor>
</comment>
<keyword evidence="7" id="KW-0862">Zinc</keyword>
<dbReference type="Proteomes" id="UP001549691">
    <property type="component" value="Unassembled WGS sequence"/>
</dbReference>
<evidence type="ECO:0000313" key="13">
    <source>
        <dbReference type="Proteomes" id="UP001549691"/>
    </source>
</evidence>
<dbReference type="PROSITE" id="PS00123">
    <property type="entry name" value="ALKALINE_PHOSPHATASE"/>
    <property type="match status" value="1"/>
</dbReference>
<name>A0ABV2TI89_9RHOO</name>
<evidence type="ECO:0000313" key="12">
    <source>
        <dbReference type="EMBL" id="MET7013640.1"/>
    </source>
</evidence>
<evidence type="ECO:0000256" key="9">
    <source>
        <dbReference type="RuleBase" id="RU003946"/>
    </source>
</evidence>
<dbReference type="EMBL" id="JBEWZI010000004">
    <property type="protein sequence ID" value="MET7013640.1"/>
    <property type="molecule type" value="Genomic_DNA"/>
</dbReference>
<dbReference type="Gene3D" id="3.40.720.10">
    <property type="entry name" value="Alkaline Phosphatase, subunit A"/>
    <property type="match status" value="1"/>
</dbReference>
<feature type="domain" description="Ice-binding protein C-terminal" evidence="11">
    <location>
        <begin position="457"/>
        <end position="482"/>
    </location>
</feature>
<dbReference type="Pfam" id="PF07589">
    <property type="entry name" value="PEP-CTERM"/>
    <property type="match status" value="1"/>
</dbReference>
<comment type="caution">
    <text evidence="12">The sequence shown here is derived from an EMBL/GenBank/DDBJ whole genome shotgun (WGS) entry which is preliminary data.</text>
</comment>
<evidence type="ECO:0000256" key="7">
    <source>
        <dbReference type="ARBA" id="ARBA00022833"/>
    </source>
</evidence>
<dbReference type="NCBIfam" id="TIGR02595">
    <property type="entry name" value="PEP_CTERM"/>
    <property type="match status" value="1"/>
</dbReference>
<dbReference type="PANTHER" id="PTHR11596:SF5">
    <property type="entry name" value="ALKALINE PHOSPHATASE"/>
    <property type="match status" value="1"/>
</dbReference>
<evidence type="ECO:0000256" key="10">
    <source>
        <dbReference type="SAM" id="SignalP"/>
    </source>
</evidence>
<evidence type="ECO:0000256" key="3">
    <source>
        <dbReference type="ARBA" id="ARBA00005984"/>
    </source>
</evidence>
<proteinExistence type="inferred from homology"/>
<dbReference type="InterPro" id="IPR017850">
    <property type="entry name" value="Alkaline_phosphatase_core_sf"/>
</dbReference>
<dbReference type="GO" id="GO:0004035">
    <property type="term" value="F:alkaline phosphatase activity"/>
    <property type="evidence" value="ECO:0007669"/>
    <property type="project" value="UniProtKB-EC"/>
</dbReference>
<dbReference type="InterPro" id="IPR018299">
    <property type="entry name" value="Alkaline_phosphatase_AS"/>
</dbReference>
<comment type="similarity">
    <text evidence="3 9">Belongs to the alkaline phosphatase family.</text>
</comment>
<evidence type="ECO:0000259" key="11">
    <source>
        <dbReference type="Pfam" id="PF07589"/>
    </source>
</evidence>
<accession>A0ABV2TI89</accession>
<dbReference type="PRINTS" id="PR00113">
    <property type="entry name" value="ALKPHPHTASE"/>
</dbReference>
<keyword evidence="5" id="KW-0479">Metal-binding</keyword>
<evidence type="ECO:0000256" key="8">
    <source>
        <dbReference type="ARBA" id="ARBA00022842"/>
    </source>
</evidence>